<feature type="compositionally biased region" description="Low complexity" evidence="1">
    <location>
        <begin position="323"/>
        <end position="335"/>
    </location>
</feature>
<feature type="transmembrane region" description="Helical" evidence="2">
    <location>
        <begin position="50"/>
        <end position="73"/>
    </location>
</feature>
<protein>
    <recommendedName>
        <fullName evidence="5">C-type lectin domain-containing protein</fullName>
    </recommendedName>
</protein>
<keyword evidence="2" id="KW-0812">Transmembrane</keyword>
<evidence type="ECO:0000256" key="1">
    <source>
        <dbReference type="SAM" id="MobiDB-lite"/>
    </source>
</evidence>
<accession>A0A8S3UC70</accession>
<feature type="compositionally biased region" description="Polar residues" evidence="1">
    <location>
        <begin position="95"/>
        <end position="108"/>
    </location>
</feature>
<evidence type="ECO:0000313" key="4">
    <source>
        <dbReference type="Proteomes" id="UP000683360"/>
    </source>
</evidence>
<dbReference type="AlphaFoldDB" id="A0A8S3UC70"/>
<name>A0A8S3UC70_MYTED</name>
<comment type="caution">
    <text evidence="3">The sequence shown here is derived from an EMBL/GenBank/DDBJ whole genome shotgun (WGS) entry which is preliminary data.</text>
</comment>
<sequence>MTTTDSGNTESAEGTYSSGTDIMISTLSVTENVTNPSDQKTEDQKRDTEYIIAGASAGTFVVLLVVGIVVVLARRKCKDDNIQKTEMSKVKTNKRTTSSEGSSNVNGNQEHMYCDLSTPIEETYDSLNAANKPNRTCMWYLRYSNSTKSWKNATEHCKSLNGSIFTVDIDNDAVFQNCSFYKDISPYLWTGRIKVLSKWTEKNFCYKYRELRYDRRLIFENLKDPYACQHYCENSTHFAYREEIGMKQLTQMNVQEIVSVDVCLLDMPFADMNDHDCIIPFHSTTSTTFSTTSKSLDISSMETTIKTTEINTSTYTDKMDNESTTSVDKTDSSTTDETIIQTKQSTETKYTDVLST</sequence>
<dbReference type="EMBL" id="CAJPWZ010002701">
    <property type="protein sequence ID" value="CAG2243410.1"/>
    <property type="molecule type" value="Genomic_DNA"/>
</dbReference>
<feature type="region of interest" description="Disordered" evidence="1">
    <location>
        <begin position="316"/>
        <end position="335"/>
    </location>
</feature>
<proteinExistence type="predicted"/>
<evidence type="ECO:0000256" key="2">
    <source>
        <dbReference type="SAM" id="Phobius"/>
    </source>
</evidence>
<gene>
    <name evidence="3" type="ORF">MEDL_55466</name>
</gene>
<keyword evidence="2" id="KW-0472">Membrane</keyword>
<evidence type="ECO:0000313" key="3">
    <source>
        <dbReference type="EMBL" id="CAG2243410.1"/>
    </source>
</evidence>
<feature type="region of interest" description="Disordered" evidence="1">
    <location>
        <begin position="88"/>
        <end position="108"/>
    </location>
</feature>
<reference evidence="3" key="1">
    <citation type="submission" date="2021-03" db="EMBL/GenBank/DDBJ databases">
        <authorList>
            <person name="Bekaert M."/>
        </authorList>
    </citation>
    <scope>NUCLEOTIDE SEQUENCE</scope>
</reference>
<evidence type="ECO:0008006" key="5">
    <source>
        <dbReference type="Google" id="ProtNLM"/>
    </source>
</evidence>
<keyword evidence="2" id="KW-1133">Transmembrane helix</keyword>
<dbReference type="Proteomes" id="UP000683360">
    <property type="component" value="Unassembled WGS sequence"/>
</dbReference>
<organism evidence="3 4">
    <name type="scientific">Mytilus edulis</name>
    <name type="common">Blue mussel</name>
    <dbReference type="NCBI Taxonomy" id="6550"/>
    <lineage>
        <taxon>Eukaryota</taxon>
        <taxon>Metazoa</taxon>
        <taxon>Spiralia</taxon>
        <taxon>Lophotrochozoa</taxon>
        <taxon>Mollusca</taxon>
        <taxon>Bivalvia</taxon>
        <taxon>Autobranchia</taxon>
        <taxon>Pteriomorphia</taxon>
        <taxon>Mytilida</taxon>
        <taxon>Mytiloidea</taxon>
        <taxon>Mytilidae</taxon>
        <taxon>Mytilinae</taxon>
        <taxon>Mytilus</taxon>
    </lineage>
</organism>
<keyword evidence="4" id="KW-1185">Reference proteome</keyword>
<feature type="region of interest" description="Disordered" evidence="1">
    <location>
        <begin position="1"/>
        <end position="20"/>
    </location>
</feature>